<feature type="transmembrane region" description="Helical" evidence="1">
    <location>
        <begin position="475"/>
        <end position="491"/>
    </location>
</feature>
<dbReference type="Proteomes" id="UP000305848">
    <property type="component" value="Unassembled WGS sequence"/>
</dbReference>
<keyword evidence="1" id="KW-1133">Transmembrane helix</keyword>
<evidence type="ECO:0000313" key="2">
    <source>
        <dbReference type="EMBL" id="TKK68210.1"/>
    </source>
</evidence>
<dbReference type="EMBL" id="SZQL01000008">
    <property type="protein sequence ID" value="TKK68210.1"/>
    <property type="molecule type" value="Genomic_DNA"/>
</dbReference>
<dbReference type="OrthoDB" id="1491301at2"/>
<organism evidence="2 3">
    <name type="scientific">Ilyomonas limi</name>
    <dbReference type="NCBI Taxonomy" id="2575867"/>
    <lineage>
        <taxon>Bacteria</taxon>
        <taxon>Pseudomonadati</taxon>
        <taxon>Bacteroidota</taxon>
        <taxon>Chitinophagia</taxon>
        <taxon>Chitinophagales</taxon>
        <taxon>Chitinophagaceae</taxon>
        <taxon>Ilyomonas</taxon>
    </lineage>
</organism>
<feature type="transmembrane region" description="Helical" evidence="1">
    <location>
        <begin position="67"/>
        <end position="94"/>
    </location>
</feature>
<sequence length="511" mass="58467">MESSISYTTLSKKSDLTFILITTAPGWLLASIFNSIAIADLNSIWASFIVVLWIGKQVGRPFEMIRFVRITAAVLCAIQNISWIMASFIHKFYLDESIEETLYHSMSGGLTFQSYALAIFYITAFSIAISFLGYKKKIFLLENSITKAILILKKYPFVKLRLLLVGFSLINILLIITGVIGQRSTIIEGYENGERAFWIVLYESLLPAQVLLCGLFLWNLINSKKSKINWGILLFSTLVLLFIFFTKDRRSFIFSVFGIGFWFYFFSGKGIKVFKVALIIAIIYPFLSKALLFNNFIRSANGITGAQPVSAVELVPEAWEKFNSSEGFIEEEEENTTENLSERPLVATPLALCLQYPVEKKTFTLGENLINSFVWSIPGPIISNKREFPVQEDLLYAHFAISRGDLEDTADSLYLSSYTEFSWFGFLIYPILLVVLWRLVLSLLKSWNIQGISLIICVSIFFQSFLLNIGEGSTIAWFVALRSFLFWAILYKSYNYFIKKSNYPKPFYYKR</sequence>
<feature type="transmembrane region" description="Helical" evidence="1">
    <location>
        <begin position="251"/>
        <end position="266"/>
    </location>
</feature>
<feature type="transmembrane region" description="Helical" evidence="1">
    <location>
        <begin position="162"/>
        <end position="181"/>
    </location>
</feature>
<accession>A0A4U3L077</accession>
<feature type="transmembrane region" description="Helical" evidence="1">
    <location>
        <begin position="228"/>
        <end position="245"/>
    </location>
</feature>
<name>A0A4U3L077_9BACT</name>
<keyword evidence="3" id="KW-1185">Reference proteome</keyword>
<protein>
    <recommendedName>
        <fullName evidence="4">Oligosaccharide repeat unit polymerase</fullName>
    </recommendedName>
</protein>
<feature type="transmembrane region" description="Helical" evidence="1">
    <location>
        <begin position="273"/>
        <end position="292"/>
    </location>
</feature>
<evidence type="ECO:0000313" key="3">
    <source>
        <dbReference type="Proteomes" id="UP000305848"/>
    </source>
</evidence>
<feature type="transmembrane region" description="Helical" evidence="1">
    <location>
        <begin position="32"/>
        <end position="55"/>
    </location>
</feature>
<proteinExistence type="predicted"/>
<feature type="transmembrane region" description="Helical" evidence="1">
    <location>
        <begin position="196"/>
        <end position="221"/>
    </location>
</feature>
<evidence type="ECO:0000256" key="1">
    <source>
        <dbReference type="SAM" id="Phobius"/>
    </source>
</evidence>
<gene>
    <name evidence="2" type="ORF">FC093_11275</name>
</gene>
<feature type="transmembrane region" description="Helical" evidence="1">
    <location>
        <begin position="114"/>
        <end position="134"/>
    </location>
</feature>
<keyword evidence="1" id="KW-0812">Transmembrane</keyword>
<dbReference type="AlphaFoldDB" id="A0A4U3L077"/>
<comment type="caution">
    <text evidence="2">The sequence shown here is derived from an EMBL/GenBank/DDBJ whole genome shotgun (WGS) entry which is preliminary data.</text>
</comment>
<reference evidence="2 3" key="1">
    <citation type="submission" date="2019-05" db="EMBL/GenBank/DDBJ databases">
        <title>Panacibacter sp. strain 17mud1-8 Genome sequencing and assembly.</title>
        <authorList>
            <person name="Chhetri G."/>
        </authorList>
    </citation>
    <scope>NUCLEOTIDE SEQUENCE [LARGE SCALE GENOMIC DNA]</scope>
    <source>
        <strain evidence="2 3">17mud1-8</strain>
    </source>
</reference>
<feature type="transmembrane region" description="Helical" evidence="1">
    <location>
        <begin position="452"/>
        <end position="469"/>
    </location>
</feature>
<keyword evidence="1" id="KW-0472">Membrane</keyword>
<feature type="transmembrane region" description="Helical" evidence="1">
    <location>
        <begin position="421"/>
        <end position="440"/>
    </location>
</feature>
<dbReference type="RefSeq" id="WP_137261890.1">
    <property type="nucleotide sequence ID" value="NZ_SZQL01000008.1"/>
</dbReference>
<evidence type="ECO:0008006" key="4">
    <source>
        <dbReference type="Google" id="ProtNLM"/>
    </source>
</evidence>